<dbReference type="InterPro" id="IPR010559">
    <property type="entry name" value="Sig_transdc_His_kin_internal"/>
</dbReference>
<name>A0AA96LC30_9BACL</name>
<evidence type="ECO:0000256" key="5">
    <source>
        <dbReference type="ARBA" id="ARBA00022553"/>
    </source>
</evidence>
<protein>
    <recommendedName>
        <fullName evidence="3">histidine kinase</fullName>
        <ecNumber evidence="3">2.7.13.3</ecNumber>
    </recommendedName>
</protein>
<dbReference type="AlphaFoldDB" id="A0AA96LC30"/>
<dbReference type="KEGG" id="paun:MJA45_17990"/>
<dbReference type="Pfam" id="PF02518">
    <property type="entry name" value="HATPase_c"/>
    <property type="match status" value="1"/>
</dbReference>
<keyword evidence="4" id="KW-1003">Cell membrane</keyword>
<keyword evidence="9" id="KW-0067">ATP-binding</keyword>
<dbReference type="EC" id="2.7.13.3" evidence="3"/>
<dbReference type="InterPro" id="IPR003660">
    <property type="entry name" value="HAMP_dom"/>
</dbReference>
<evidence type="ECO:0000256" key="7">
    <source>
        <dbReference type="ARBA" id="ARBA00022741"/>
    </source>
</evidence>
<evidence type="ECO:0000256" key="12">
    <source>
        <dbReference type="SAM" id="Phobius"/>
    </source>
</evidence>
<keyword evidence="10" id="KW-0902">Two-component regulatory system</keyword>
<dbReference type="GO" id="GO:0005524">
    <property type="term" value="F:ATP binding"/>
    <property type="evidence" value="ECO:0007669"/>
    <property type="project" value="UniProtKB-KW"/>
</dbReference>
<evidence type="ECO:0000313" key="15">
    <source>
        <dbReference type="EMBL" id="WNQ09515.1"/>
    </source>
</evidence>
<dbReference type="PROSITE" id="PS50109">
    <property type="entry name" value="HIS_KIN"/>
    <property type="match status" value="1"/>
</dbReference>
<evidence type="ECO:0000259" key="14">
    <source>
        <dbReference type="PROSITE" id="PS50885"/>
    </source>
</evidence>
<feature type="domain" description="HAMP" evidence="14">
    <location>
        <begin position="310"/>
        <end position="368"/>
    </location>
</feature>
<dbReference type="InterPro" id="IPR004358">
    <property type="entry name" value="Sig_transdc_His_kin-like_C"/>
</dbReference>
<sequence>MKVSAIIDAYRHMNIRNKLSLLLTSVVLVSLAFTIAVQRYAFSLYDGQIYEKSSRVLNLSSTAIETELKRLEQLSYNLVADAQIQKWLTSLKDNPSGYDTLLVRQQLTDRLFSYSGSESYVYSIQIFDAGGGEHAGGNIRPFSLGKFKEITRIANEAQGENRWIFPDSSDDALIAAREIRSFTNTQFDLRNLGTLVLRINLKRIAHDLASGEGDLMIVSEEGVIYADKPTPNLENLPLSTGKQRGYVITELGGEQYFVAYRRSPDSGWTYLNLTPFRQIFEQILFIKELVVFVFVGIFLVVIVLVLRFSRNITHPIYDLIGRMKLAEKGNFEEANFAPAGEGPVVMNEIGLLQRTFRLMIERINRLIKENYSNRLLIKETEFKALQAQINPHFLYNTLESINWMAKVNKQDRISTMVEALAFLLRQSVDMKRPMITLEEELDIVRSYVTIQTIRFEERLDFRMDVPERFFRLALPKLTLQPLLENAIHYALEPTIEPCRITLRAWETDSDIRLAVEDTGPGIPAGTLERLKSGELLTKGKGIGLLNIDERIKIAFGEEYGIRLENTEGGGARVILALPRDKEE</sequence>
<gene>
    <name evidence="15" type="ORF">MJA45_17990</name>
</gene>
<keyword evidence="16" id="KW-1185">Reference proteome</keyword>
<accession>A0AA96LC30</accession>
<keyword evidence="7" id="KW-0547">Nucleotide-binding</keyword>
<keyword evidence="11 12" id="KW-0472">Membrane</keyword>
<keyword evidence="8 15" id="KW-0418">Kinase</keyword>
<dbReference type="InterPro" id="IPR005467">
    <property type="entry name" value="His_kinase_dom"/>
</dbReference>
<evidence type="ECO:0000256" key="2">
    <source>
        <dbReference type="ARBA" id="ARBA00004651"/>
    </source>
</evidence>
<comment type="catalytic activity">
    <reaction evidence="1">
        <text>ATP + protein L-histidine = ADP + protein N-phospho-L-histidine.</text>
        <dbReference type="EC" id="2.7.13.3"/>
    </reaction>
</comment>
<evidence type="ECO:0000256" key="4">
    <source>
        <dbReference type="ARBA" id="ARBA00022475"/>
    </source>
</evidence>
<evidence type="ECO:0000256" key="9">
    <source>
        <dbReference type="ARBA" id="ARBA00022840"/>
    </source>
</evidence>
<evidence type="ECO:0000259" key="13">
    <source>
        <dbReference type="PROSITE" id="PS50109"/>
    </source>
</evidence>
<evidence type="ECO:0000256" key="3">
    <source>
        <dbReference type="ARBA" id="ARBA00012438"/>
    </source>
</evidence>
<dbReference type="InterPro" id="IPR003594">
    <property type="entry name" value="HATPase_dom"/>
</dbReference>
<dbReference type="InterPro" id="IPR036890">
    <property type="entry name" value="HATPase_C_sf"/>
</dbReference>
<evidence type="ECO:0000256" key="1">
    <source>
        <dbReference type="ARBA" id="ARBA00000085"/>
    </source>
</evidence>
<dbReference type="Gene3D" id="3.30.565.10">
    <property type="entry name" value="Histidine kinase-like ATPase, C-terminal domain"/>
    <property type="match status" value="1"/>
</dbReference>
<proteinExistence type="predicted"/>
<evidence type="ECO:0000256" key="8">
    <source>
        <dbReference type="ARBA" id="ARBA00022777"/>
    </source>
</evidence>
<dbReference type="GO" id="GO:0005886">
    <property type="term" value="C:plasma membrane"/>
    <property type="evidence" value="ECO:0007669"/>
    <property type="project" value="UniProtKB-SubCell"/>
</dbReference>
<feature type="transmembrane region" description="Helical" evidence="12">
    <location>
        <begin position="284"/>
        <end position="306"/>
    </location>
</feature>
<dbReference type="EMBL" id="CP130318">
    <property type="protein sequence ID" value="WNQ09515.1"/>
    <property type="molecule type" value="Genomic_DNA"/>
</dbReference>
<evidence type="ECO:0000256" key="11">
    <source>
        <dbReference type="ARBA" id="ARBA00023136"/>
    </source>
</evidence>
<comment type="subcellular location">
    <subcellularLocation>
        <location evidence="2">Cell membrane</location>
        <topology evidence="2">Multi-pass membrane protein</topology>
    </subcellularLocation>
</comment>
<dbReference type="PANTHER" id="PTHR34220">
    <property type="entry name" value="SENSOR HISTIDINE KINASE YPDA"/>
    <property type="match status" value="1"/>
</dbReference>
<dbReference type="RefSeq" id="WP_315603287.1">
    <property type="nucleotide sequence ID" value="NZ_CP130318.1"/>
</dbReference>
<dbReference type="InterPro" id="IPR050640">
    <property type="entry name" value="Bact_2-comp_sensor_kinase"/>
</dbReference>
<dbReference type="Proteomes" id="UP001305702">
    <property type="component" value="Chromosome"/>
</dbReference>
<dbReference type="SMART" id="SM00387">
    <property type="entry name" value="HATPase_c"/>
    <property type="match status" value="1"/>
</dbReference>
<keyword evidence="12" id="KW-1133">Transmembrane helix</keyword>
<dbReference type="PRINTS" id="PR00344">
    <property type="entry name" value="BCTRLSENSOR"/>
</dbReference>
<keyword evidence="5" id="KW-0597">Phosphoprotein</keyword>
<evidence type="ECO:0000256" key="10">
    <source>
        <dbReference type="ARBA" id="ARBA00023012"/>
    </source>
</evidence>
<dbReference type="PROSITE" id="PS50885">
    <property type="entry name" value="HAMP"/>
    <property type="match status" value="1"/>
</dbReference>
<keyword evidence="6 15" id="KW-0808">Transferase</keyword>
<feature type="domain" description="Histidine kinase" evidence="13">
    <location>
        <begin position="411"/>
        <end position="581"/>
    </location>
</feature>
<evidence type="ECO:0000313" key="16">
    <source>
        <dbReference type="Proteomes" id="UP001305702"/>
    </source>
</evidence>
<evidence type="ECO:0000256" key="6">
    <source>
        <dbReference type="ARBA" id="ARBA00022679"/>
    </source>
</evidence>
<dbReference type="Pfam" id="PF06580">
    <property type="entry name" value="His_kinase"/>
    <property type="match status" value="1"/>
</dbReference>
<dbReference type="GO" id="GO:0000155">
    <property type="term" value="F:phosphorelay sensor kinase activity"/>
    <property type="evidence" value="ECO:0007669"/>
    <property type="project" value="InterPro"/>
</dbReference>
<organism evidence="15 16">
    <name type="scientific">Paenibacillus aurantius</name>
    <dbReference type="NCBI Taxonomy" id="2918900"/>
    <lineage>
        <taxon>Bacteria</taxon>
        <taxon>Bacillati</taxon>
        <taxon>Bacillota</taxon>
        <taxon>Bacilli</taxon>
        <taxon>Bacillales</taxon>
        <taxon>Paenibacillaceae</taxon>
        <taxon>Paenibacillus</taxon>
    </lineage>
</organism>
<reference evidence="15 16" key="1">
    <citation type="submission" date="2022-02" db="EMBL/GenBank/DDBJ databases">
        <title>Paenibacillus sp. MBLB1776 Whole Genome Shotgun Sequencing.</title>
        <authorList>
            <person name="Hwang C.Y."/>
            <person name="Cho E.-S."/>
            <person name="Seo M.-J."/>
        </authorList>
    </citation>
    <scope>NUCLEOTIDE SEQUENCE [LARGE SCALE GENOMIC DNA]</scope>
    <source>
        <strain evidence="15 16">MBLB1776</strain>
    </source>
</reference>
<dbReference type="SUPFAM" id="SSF55874">
    <property type="entry name" value="ATPase domain of HSP90 chaperone/DNA topoisomerase II/histidine kinase"/>
    <property type="match status" value="1"/>
</dbReference>
<keyword evidence="12" id="KW-0812">Transmembrane</keyword>
<dbReference type="Gene3D" id="6.10.340.10">
    <property type="match status" value="1"/>
</dbReference>
<dbReference type="PANTHER" id="PTHR34220:SF7">
    <property type="entry name" value="SENSOR HISTIDINE KINASE YPDA"/>
    <property type="match status" value="1"/>
</dbReference>